<feature type="compositionally biased region" description="Low complexity" evidence="2">
    <location>
        <begin position="46"/>
        <end position="56"/>
    </location>
</feature>
<feature type="compositionally biased region" description="Basic and acidic residues" evidence="2">
    <location>
        <begin position="77"/>
        <end position="88"/>
    </location>
</feature>
<dbReference type="SMART" id="SM00950">
    <property type="entry name" value="Piwi"/>
    <property type="match status" value="1"/>
</dbReference>
<dbReference type="PANTHER" id="PTHR22891">
    <property type="entry name" value="EUKARYOTIC TRANSLATION INITIATION FACTOR 2C"/>
    <property type="match status" value="1"/>
</dbReference>
<evidence type="ECO:0000259" key="4">
    <source>
        <dbReference type="PROSITE" id="PS50822"/>
    </source>
</evidence>
<organism evidence="5 6">
    <name type="scientific">Modicella reniformis</name>
    <dbReference type="NCBI Taxonomy" id="1440133"/>
    <lineage>
        <taxon>Eukaryota</taxon>
        <taxon>Fungi</taxon>
        <taxon>Fungi incertae sedis</taxon>
        <taxon>Mucoromycota</taxon>
        <taxon>Mortierellomycotina</taxon>
        <taxon>Mortierellomycetes</taxon>
        <taxon>Mortierellales</taxon>
        <taxon>Mortierellaceae</taxon>
        <taxon>Modicella</taxon>
    </lineage>
</organism>
<feature type="domain" description="Piwi" evidence="4">
    <location>
        <begin position="754"/>
        <end position="822"/>
    </location>
</feature>
<feature type="compositionally biased region" description="Pro residues" evidence="2">
    <location>
        <begin position="57"/>
        <end position="66"/>
    </location>
</feature>
<dbReference type="SUPFAM" id="SSF101690">
    <property type="entry name" value="PAZ domain"/>
    <property type="match status" value="1"/>
</dbReference>
<dbReference type="AlphaFoldDB" id="A0A9P6MK66"/>
<feature type="region of interest" description="Disordered" evidence="2">
    <location>
        <begin position="1"/>
        <end position="88"/>
    </location>
</feature>
<dbReference type="GO" id="GO:0003723">
    <property type="term" value="F:RNA binding"/>
    <property type="evidence" value="ECO:0007669"/>
    <property type="project" value="InterPro"/>
</dbReference>
<dbReference type="Pfam" id="PF16486">
    <property type="entry name" value="ArgoN"/>
    <property type="match status" value="1"/>
</dbReference>
<accession>A0A9P6MK66</accession>
<keyword evidence="6" id="KW-1185">Reference proteome</keyword>
<dbReference type="InterPro" id="IPR032472">
    <property type="entry name" value="ArgoL2"/>
</dbReference>
<gene>
    <name evidence="5" type="primary">AGO1</name>
    <name evidence="5" type="ORF">BGZ65_008022</name>
</gene>
<dbReference type="InterPro" id="IPR003165">
    <property type="entry name" value="Piwi"/>
</dbReference>
<feature type="compositionally biased region" description="Basic and acidic residues" evidence="2">
    <location>
        <begin position="1"/>
        <end position="24"/>
    </location>
</feature>
<comment type="similarity">
    <text evidence="1">Belongs to the argonaute family.</text>
</comment>
<dbReference type="SMART" id="SM00949">
    <property type="entry name" value="PAZ"/>
    <property type="match status" value="1"/>
</dbReference>
<reference evidence="5" key="1">
    <citation type="journal article" date="2020" name="Fungal Divers.">
        <title>Resolving the Mortierellaceae phylogeny through synthesis of multi-gene phylogenetics and phylogenomics.</title>
        <authorList>
            <person name="Vandepol N."/>
            <person name="Liber J."/>
            <person name="Desiro A."/>
            <person name="Na H."/>
            <person name="Kennedy M."/>
            <person name="Barry K."/>
            <person name="Grigoriev I.V."/>
            <person name="Miller A.N."/>
            <person name="O'Donnell K."/>
            <person name="Stajich J.E."/>
            <person name="Bonito G."/>
        </authorList>
    </citation>
    <scope>NUCLEOTIDE SEQUENCE</scope>
    <source>
        <strain evidence="5">MES-2147</strain>
    </source>
</reference>
<dbReference type="Gene3D" id="3.40.50.2300">
    <property type="match status" value="1"/>
</dbReference>
<dbReference type="InterPro" id="IPR014811">
    <property type="entry name" value="ArgoL1"/>
</dbReference>
<feature type="domain" description="Piwi" evidence="4">
    <location>
        <begin position="572"/>
        <end position="748"/>
    </location>
</feature>
<proteinExistence type="inferred from homology"/>
<evidence type="ECO:0000256" key="2">
    <source>
        <dbReference type="SAM" id="MobiDB-lite"/>
    </source>
</evidence>
<evidence type="ECO:0000313" key="6">
    <source>
        <dbReference type="Proteomes" id="UP000749646"/>
    </source>
</evidence>
<dbReference type="Pfam" id="PF08699">
    <property type="entry name" value="ArgoL1"/>
    <property type="match status" value="1"/>
</dbReference>
<evidence type="ECO:0000259" key="3">
    <source>
        <dbReference type="PROSITE" id="PS50821"/>
    </source>
</evidence>
<dbReference type="InterPro" id="IPR012337">
    <property type="entry name" value="RNaseH-like_sf"/>
</dbReference>
<evidence type="ECO:0000313" key="5">
    <source>
        <dbReference type="EMBL" id="KAG0006440.1"/>
    </source>
</evidence>
<comment type="caution">
    <text evidence="5">The sequence shown here is derived from an EMBL/GenBank/DDBJ whole genome shotgun (WGS) entry which is preliminary data.</text>
</comment>
<dbReference type="CDD" id="cd02846">
    <property type="entry name" value="PAZ_argonaute_like"/>
    <property type="match status" value="1"/>
</dbReference>
<dbReference type="PROSITE" id="PS50822">
    <property type="entry name" value="PIWI"/>
    <property type="match status" value="2"/>
</dbReference>
<dbReference type="EMBL" id="JAAAHW010000118">
    <property type="protein sequence ID" value="KAG0006440.1"/>
    <property type="molecule type" value="Genomic_DNA"/>
</dbReference>
<dbReference type="Proteomes" id="UP000749646">
    <property type="component" value="Unassembled WGS sequence"/>
</dbReference>
<dbReference type="PROSITE" id="PS50821">
    <property type="entry name" value="PAZ"/>
    <property type="match status" value="1"/>
</dbReference>
<dbReference type="SMART" id="SM01163">
    <property type="entry name" value="DUF1785"/>
    <property type="match status" value="1"/>
</dbReference>
<evidence type="ECO:0000256" key="1">
    <source>
        <dbReference type="RuleBase" id="RU361178"/>
    </source>
</evidence>
<dbReference type="InterPro" id="IPR036397">
    <property type="entry name" value="RNaseH_sf"/>
</dbReference>
<sequence>MDRGSDAVKRRIADSPEGAPERRRAFTGNPPADFANHRPTSTAVFTPISASTSSSAPAPPRGPPGPDTGAGVTENALRPDRGGKEGRTTEVKANFFSIQKLPTSKLFHYDISITPEIPPKRARQLWGFLEKQPDFAREHARIAFDGRANAFSVSELKVVGKAIAVQIEMPGGGSARPGAKSNMFTIKIVFVATIDVSELQLFLERRGPFTPSCATAIQALNVVLTHKPFSNMVNVGRSVYIPDGARDLGGGIEKWDGIFQSIRPGQGQCFVNIDTTATAFIKGGNAAEVIGEILKLRDLRNALRNGEIARVEGLLKGCDFTVTRDRNQRRYKLIRLSEKSADRTYFDMVSSDGSTKKVSVKEYFAHTYGCVLRYPELPCFGAKGKGSTSYFPAELCYINPGQHYKKKLNEEQVASMIKATAIRPDAREDKIKRSLRILDFNTNPYLSAFGLQISPDMMTIPARVLPSPTIEFLNHAQEKPQMGAWQIHKSRQFKQPARLDSWGILAFEREDRAGRSIGAFLRLLIEVLSSAGVAVVATRPPIVYGQIQGDVQREVNAAQSRAEQEFHRPPQLLLVLLPNKGQIYPMVKAYCETNGRGLMTQCALLPKIQKANDQYCRLLACKINTKLGGVVSTLAPNDMPFMEKRNTLIIGADVSHPSPGEDNNKPSIASVVASIDDDGYKFIGRLFLQDARLEVIETLQTVVQEIIYNYKKTTGHHPKRILVYRDGVSESQFPEILRTEVMAIKAACLKLDNLQSHAGLQGTSRSTLYHVLLDENRFTSDALQRLTYNLCHVYSRCPKALSIVPAVQYAHMLAYRARYYLDYGTGSNNGTQLGPMKISDELMNSMFFV</sequence>
<dbReference type="InterPro" id="IPR036085">
    <property type="entry name" value="PAZ_dom_sf"/>
</dbReference>
<dbReference type="Pfam" id="PF16488">
    <property type="entry name" value="ArgoL2"/>
    <property type="match status" value="1"/>
</dbReference>
<name>A0A9P6MK66_9FUNG</name>
<dbReference type="InterPro" id="IPR032473">
    <property type="entry name" value="Argonaute_Mid_dom"/>
</dbReference>
<dbReference type="Gene3D" id="3.30.420.10">
    <property type="entry name" value="Ribonuclease H-like superfamily/Ribonuclease H"/>
    <property type="match status" value="2"/>
</dbReference>
<dbReference type="Pfam" id="PF16487">
    <property type="entry name" value="ArgoMid"/>
    <property type="match status" value="1"/>
</dbReference>
<feature type="domain" description="PAZ" evidence="3">
    <location>
        <begin position="288"/>
        <end position="400"/>
    </location>
</feature>
<protein>
    <submittedName>
        <fullName evidence="5">Argonaute 1</fullName>
    </submittedName>
</protein>
<dbReference type="OrthoDB" id="10252740at2759"/>
<dbReference type="Gene3D" id="2.170.260.10">
    <property type="entry name" value="paz domain"/>
    <property type="match status" value="1"/>
</dbReference>
<dbReference type="InterPro" id="IPR003100">
    <property type="entry name" value="PAZ_dom"/>
</dbReference>
<dbReference type="SUPFAM" id="SSF53098">
    <property type="entry name" value="Ribonuclease H-like"/>
    <property type="match status" value="1"/>
</dbReference>
<dbReference type="Pfam" id="PF02171">
    <property type="entry name" value="Piwi"/>
    <property type="match status" value="2"/>
</dbReference>
<dbReference type="Pfam" id="PF02170">
    <property type="entry name" value="PAZ"/>
    <property type="match status" value="1"/>
</dbReference>
<dbReference type="InterPro" id="IPR032474">
    <property type="entry name" value="Argonaute_N"/>
</dbReference>